<name>A0A1H9PP57_9SPHI</name>
<feature type="domain" description="Glycosyl hydrolase family 95 catalytic" evidence="4">
    <location>
        <begin position="296"/>
        <end position="700"/>
    </location>
</feature>
<dbReference type="STRING" id="390241.SAMN04488023_11050"/>
<dbReference type="PANTHER" id="PTHR31084:SF0">
    <property type="entry name" value="ALPHA-L-FUCOSIDASE 2"/>
    <property type="match status" value="1"/>
</dbReference>
<dbReference type="InterPro" id="IPR016518">
    <property type="entry name" value="Alpha-L-fucosidase"/>
</dbReference>
<dbReference type="EMBL" id="FOGG01000010">
    <property type="protein sequence ID" value="SER49982.1"/>
    <property type="molecule type" value="Genomic_DNA"/>
</dbReference>
<evidence type="ECO:0000313" key="6">
    <source>
        <dbReference type="Proteomes" id="UP000199572"/>
    </source>
</evidence>
<dbReference type="GO" id="GO:0005975">
    <property type="term" value="P:carbohydrate metabolic process"/>
    <property type="evidence" value="ECO:0007669"/>
    <property type="project" value="InterPro"/>
</dbReference>
<evidence type="ECO:0000259" key="4">
    <source>
        <dbReference type="Pfam" id="PF22124"/>
    </source>
</evidence>
<organism evidence="5 6">
    <name type="scientific">Pedobacter rhizosphaerae</name>
    <dbReference type="NCBI Taxonomy" id="390241"/>
    <lineage>
        <taxon>Bacteria</taxon>
        <taxon>Pseudomonadati</taxon>
        <taxon>Bacteroidota</taxon>
        <taxon>Sphingobacteriia</taxon>
        <taxon>Sphingobacteriales</taxon>
        <taxon>Sphingobacteriaceae</taxon>
        <taxon>Pedobacter</taxon>
    </lineage>
</organism>
<dbReference type="Gene3D" id="1.50.10.10">
    <property type="match status" value="1"/>
</dbReference>
<feature type="signal peptide" evidence="1">
    <location>
        <begin position="1"/>
        <end position="22"/>
    </location>
</feature>
<evidence type="ECO:0000256" key="1">
    <source>
        <dbReference type="SAM" id="SignalP"/>
    </source>
</evidence>
<protein>
    <submittedName>
        <fullName evidence="5">Alpha-L-fucosidase 2</fullName>
    </submittedName>
</protein>
<dbReference type="PIRSF" id="PIRSF007663">
    <property type="entry name" value="UCP007663"/>
    <property type="match status" value="1"/>
</dbReference>
<dbReference type="Proteomes" id="UP000199572">
    <property type="component" value="Unassembled WGS sequence"/>
</dbReference>
<reference evidence="5 6" key="1">
    <citation type="submission" date="2016-10" db="EMBL/GenBank/DDBJ databases">
        <authorList>
            <person name="de Groot N.N."/>
        </authorList>
    </citation>
    <scope>NUCLEOTIDE SEQUENCE [LARGE SCALE GENOMIC DNA]</scope>
    <source>
        <strain evidence="5 6">DSM 18610</strain>
    </source>
</reference>
<evidence type="ECO:0000259" key="2">
    <source>
        <dbReference type="Pfam" id="PF14498"/>
    </source>
</evidence>
<feature type="chain" id="PRO_5011531613" evidence="1">
    <location>
        <begin position="23"/>
        <end position="825"/>
    </location>
</feature>
<feature type="domain" description="Glycosyl hydrolase family 95 N-terminal" evidence="2">
    <location>
        <begin position="32"/>
        <end position="272"/>
    </location>
</feature>
<dbReference type="InterPro" id="IPR049053">
    <property type="entry name" value="AFCA-like_C"/>
</dbReference>
<dbReference type="FunFam" id="1.50.10.10:FF:000028">
    <property type="entry name" value="Alpha-L-fucosidase 2"/>
    <property type="match status" value="1"/>
</dbReference>
<evidence type="ECO:0000313" key="5">
    <source>
        <dbReference type="EMBL" id="SER49982.1"/>
    </source>
</evidence>
<keyword evidence="6" id="KW-1185">Reference proteome</keyword>
<dbReference type="Pfam" id="PF14498">
    <property type="entry name" value="Glyco_hyd_65N_2"/>
    <property type="match status" value="1"/>
</dbReference>
<sequence>MLKINFSKVLTFLLFFATYAAAQQAPNSKLTLWYDKPAANWNEALPIGNGPLAAMIYGNPIAEQIQLNEETIWAGEPGNNILPEVYQPIQNIRKLLFQGKYKEAQDLSNTVFPRSSPKESNYGMQYQTAGNLLINFSGQGDIDSFRRDLDIGRAISTVSYVANGIKYKREYLASMTDRVILIRLTADKPGSISFDLGMNSPFKSYLVEAKKNQLSLSAVSSSVDNKVGKLRFRVQVTPKIEGGQIISTGDKLQVSKANAVTIFVSIGTNFINYKNISGNEVQKATQHLQQAMKKSYVVLKASHIKEYQKYFNRVSLDLGTSESVNKPTDVRIAEFAKGNDPALTSLYFQFGRYLLISSSFPGSQPANLQGKWNDKLSPPWDSKYTVNINTEMNYWPAEVTALPEMHQPLFSMLKDLSQTGRESAQQMYHARGWNLHHNTDLWRITGPVDGGFYGMWPMGGAWLSQHLWQHYLYTGDRAFLKEMYPVLKGAALYYVDVLQEEPSHKWLVVAPSMSPENTYQSGVGVSAGTTMDNQLVFDVFSNIISSSKALNLDKRFADTIKNLIKRLPPMQVGQYGQLQEWLRDLDRKDDHHRHVSHLYGLFPSAQISPFHKPELFEAAKKTLIIRGDKSTGWSMGWKVNLWARLLDGNRAYKLIQDQLNPAPEETSGQNGGTYPNLFDAHPPFQIDGNFGCTSGIAEMLLQSHDGAVHLLPALPDQWKQGSIKGLVARGGFIIDMDWNDGKVTRLKIISKLGGNCRIRLSDGLKSFSNVKLNAASGENPNPFYAIAKIKEPVISEKAVIEKARVKESLLFDFNTTAGAVYEFWK</sequence>
<dbReference type="InterPro" id="IPR027414">
    <property type="entry name" value="GH95_N_dom"/>
</dbReference>
<dbReference type="OrthoDB" id="9802600at2"/>
<dbReference type="PANTHER" id="PTHR31084">
    <property type="entry name" value="ALPHA-L-FUCOSIDASE 2"/>
    <property type="match status" value="1"/>
</dbReference>
<dbReference type="Pfam" id="PF21307">
    <property type="entry name" value="Glyco_hydro_95_C"/>
    <property type="match status" value="1"/>
</dbReference>
<gene>
    <name evidence="5" type="ORF">SAMN04488023_11050</name>
</gene>
<keyword evidence="1" id="KW-0732">Signal</keyword>
<proteinExistence type="predicted"/>
<dbReference type="SUPFAM" id="SSF48208">
    <property type="entry name" value="Six-hairpin glycosidases"/>
    <property type="match status" value="1"/>
</dbReference>
<feature type="domain" description="Alpha fucosidase A-like C-terminal" evidence="3">
    <location>
        <begin position="702"/>
        <end position="766"/>
    </location>
</feature>
<dbReference type="GO" id="GO:0004560">
    <property type="term" value="F:alpha-L-fucosidase activity"/>
    <property type="evidence" value="ECO:0007669"/>
    <property type="project" value="InterPro"/>
</dbReference>
<dbReference type="InterPro" id="IPR054363">
    <property type="entry name" value="GH95_cat"/>
</dbReference>
<dbReference type="Pfam" id="PF22124">
    <property type="entry name" value="Glyco_hydro_95_cat"/>
    <property type="match status" value="1"/>
</dbReference>
<dbReference type="InterPro" id="IPR008928">
    <property type="entry name" value="6-hairpin_glycosidase_sf"/>
</dbReference>
<accession>A0A1H9PP57</accession>
<dbReference type="AlphaFoldDB" id="A0A1H9PP57"/>
<evidence type="ECO:0000259" key="3">
    <source>
        <dbReference type="Pfam" id="PF21307"/>
    </source>
</evidence>
<dbReference type="RefSeq" id="WP_090883908.1">
    <property type="nucleotide sequence ID" value="NZ_FOGG01000010.1"/>
</dbReference>
<dbReference type="InterPro" id="IPR012341">
    <property type="entry name" value="6hp_glycosidase-like_sf"/>
</dbReference>